<dbReference type="EMBL" id="KZ821682">
    <property type="protein sequence ID" value="PYH84811.1"/>
    <property type="molecule type" value="Genomic_DNA"/>
</dbReference>
<accession>A0A319CLJ9</accession>
<reference evidence="2 3" key="1">
    <citation type="submission" date="2016-12" db="EMBL/GenBank/DDBJ databases">
        <title>The genomes of Aspergillus section Nigri reveals drivers in fungal speciation.</title>
        <authorList>
            <consortium name="DOE Joint Genome Institute"/>
            <person name="Vesth T.C."/>
            <person name="Nybo J."/>
            <person name="Theobald S."/>
            <person name="Brandl J."/>
            <person name="Frisvad J.C."/>
            <person name="Nielsen K.F."/>
            <person name="Lyhne E.K."/>
            <person name="Kogle M.E."/>
            <person name="Kuo A."/>
            <person name="Riley R."/>
            <person name="Clum A."/>
            <person name="Nolan M."/>
            <person name="Lipzen A."/>
            <person name="Salamov A."/>
            <person name="Henrissat B."/>
            <person name="Wiebenga A."/>
            <person name="De Vries R.P."/>
            <person name="Grigoriev I.V."/>
            <person name="Mortensen U.H."/>
            <person name="Andersen M.R."/>
            <person name="Baker S.E."/>
        </authorList>
    </citation>
    <scope>NUCLEOTIDE SEQUENCE [LARGE SCALE GENOMIC DNA]</scope>
    <source>
        <strain evidence="2 3">CBS 121591</strain>
    </source>
</reference>
<dbReference type="Proteomes" id="UP000248340">
    <property type="component" value="Unassembled WGS sequence"/>
</dbReference>
<feature type="compositionally biased region" description="Low complexity" evidence="1">
    <location>
        <begin position="86"/>
        <end position="95"/>
    </location>
</feature>
<gene>
    <name evidence="2" type="ORF">BO82DRAFT_210932</name>
</gene>
<proteinExistence type="predicted"/>
<protein>
    <submittedName>
        <fullName evidence="2">Uncharacterized protein</fullName>
    </submittedName>
</protein>
<feature type="region of interest" description="Disordered" evidence="1">
    <location>
        <begin position="51"/>
        <end position="114"/>
    </location>
</feature>
<feature type="compositionally biased region" description="Polar residues" evidence="1">
    <location>
        <begin position="73"/>
        <end position="85"/>
    </location>
</feature>
<feature type="region of interest" description="Disordered" evidence="1">
    <location>
        <begin position="1"/>
        <end position="25"/>
    </location>
</feature>
<evidence type="ECO:0000313" key="3">
    <source>
        <dbReference type="Proteomes" id="UP000248340"/>
    </source>
</evidence>
<dbReference type="RefSeq" id="XP_025495011.1">
    <property type="nucleotide sequence ID" value="XM_025630694.1"/>
</dbReference>
<name>A0A319CLJ9_9EURO</name>
<evidence type="ECO:0000256" key="1">
    <source>
        <dbReference type="SAM" id="MobiDB-lite"/>
    </source>
</evidence>
<feature type="compositionally biased region" description="Low complexity" evidence="1">
    <location>
        <begin position="1"/>
        <end position="15"/>
    </location>
</feature>
<organism evidence="2 3">
    <name type="scientific">Aspergillus uvarum CBS 121591</name>
    <dbReference type="NCBI Taxonomy" id="1448315"/>
    <lineage>
        <taxon>Eukaryota</taxon>
        <taxon>Fungi</taxon>
        <taxon>Dikarya</taxon>
        <taxon>Ascomycota</taxon>
        <taxon>Pezizomycotina</taxon>
        <taxon>Eurotiomycetes</taxon>
        <taxon>Eurotiomycetidae</taxon>
        <taxon>Eurotiales</taxon>
        <taxon>Aspergillaceae</taxon>
        <taxon>Aspergillus</taxon>
        <taxon>Aspergillus subgen. Circumdati</taxon>
    </lineage>
</organism>
<dbReference type="GeneID" id="37133435"/>
<evidence type="ECO:0000313" key="2">
    <source>
        <dbReference type="EMBL" id="PYH84811.1"/>
    </source>
</evidence>
<dbReference type="VEuPathDB" id="FungiDB:BO82DRAFT_210932"/>
<dbReference type="AlphaFoldDB" id="A0A319CLJ9"/>
<sequence length="167" mass="17178">MSTAFPVPDAADAAPAPAPGGKGGKVEFKGRVRSMAFAVVRWCGGAVGSACHKTPVQRSSEPPSVPGVRTGMHQKSTRVQTSTSHQAPAASTEPTPQTPEERTSPHPKPPPVSGCGGDVGVVLLGGRAEVGGCAEGAFWIVAFLRELECLVRGEEGRELWLVTVVGG</sequence>
<keyword evidence="3" id="KW-1185">Reference proteome</keyword>